<evidence type="ECO:0000313" key="3">
    <source>
        <dbReference type="Proteomes" id="UP000037931"/>
    </source>
</evidence>
<keyword evidence="3" id="KW-1185">Reference proteome</keyword>
<dbReference type="EMBL" id="JSYZ01000009">
    <property type="protein sequence ID" value="KPA90666.1"/>
    <property type="molecule type" value="Genomic_DNA"/>
</dbReference>
<dbReference type="AlphaFoldDB" id="A0A0N0E3Z0"/>
<protein>
    <submittedName>
        <fullName evidence="2">Uncharacterized protein</fullName>
    </submittedName>
</protein>
<reference evidence="2 3" key="1">
    <citation type="journal article" date="2015" name="PLoS ONE">
        <title>Rice-Infecting Pseudomonas Genomes Are Highly Accessorized and Harbor Multiple Putative Virulence Mechanisms to Cause Sheath Brown Rot.</title>
        <authorList>
            <person name="Quibod I.L."/>
            <person name="Grande G."/>
            <person name="Oreiro E.G."/>
            <person name="Borja F.N."/>
            <person name="Dossa G.S."/>
            <person name="Mauleon R."/>
            <person name="Cruz C.V."/>
            <person name="Oliva R."/>
        </authorList>
    </citation>
    <scope>NUCLEOTIDE SEQUENCE [LARGE SCALE GENOMIC DNA]</scope>
    <source>
        <strain evidence="2 3">IRRI 6609</strain>
    </source>
</reference>
<feature type="transmembrane region" description="Helical" evidence="1">
    <location>
        <begin position="37"/>
        <end position="55"/>
    </location>
</feature>
<gene>
    <name evidence="2" type="ORF">PF66_02727</name>
</gene>
<accession>A0A0N0E3Z0</accession>
<dbReference type="PATRIC" id="fig|50340.43.peg.6118"/>
<keyword evidence="1" id="KW-0812">Transmembrane</keyword>
<evidence type="ECO:0000256" key="1">
    <source>
        <dbReference type="SAM" id="Phobius"/>
    </source>
</evidence>
<dbReference type="Proteomes" id="UP000037931">
    <property type="component" value="Unassembled WGS sequence"/>
</dbReference>
<organism evidence="2 3">
    <name type="scientific">Pseudomonas asplenii</name>
    <dbReference type="NCBI Taxonomy" id="53407"/>
    <lineage>
        <taxon>Bacteria</taxon>
        <taxon>Pseudomonadati</taxon>
        <taxon>Pseudomonadota</taxon>
        <taxon>Gammaproteobacteria</taxon>
        <taxon>Pseudomonadales</taxon>
        <taxon>Pseudomonadaceae</taxon>
        <taxon>Pseudomonas</taxon>
    </lineage>
</organism>
<evidence type="ECO:0000313" key="2">
    <source>
        <dbReference type="EMBL" id="KPA90666.1"/>
    </source>
</evidence>
<comment type="caution">
    <text evidence="2">The sequence shown here is derived from an EMBL/GenBank/DDBJ whole genome shotgun (WGS) entry which is preliminary data.</text>
</comment>
<proteinExistence type="predicted"/>
<dbReference type="RefSeq" id="WP_160319894.1">
    <property type="nucleotide sequence ID" value="NZ_JSYZ01000009.1"/>
</dbReference>
<name>A0A0N0E3Z0_9PSED</name>
<keyword evidence="1" id="KW-1133">Transmembrane helix</keyword>
<keyword evidence="1" id="KW-0472">Membrane</keyword>
<sequence>MFMPDLKTPRLVLSGALLGIAVANVLFGTGDSAAGEWLAGAVGASVAFVAIKVLAIA</sequence>